<reference evidence="1 2" key="1">
    <citation type="submission" date="2024-09" db="EMBL/GenBank/DDBJ databases">
        <title>Chromosome-scale assembly of Riccia fluitans.</title>
        <authorList>
            <person name="Paukszto L."/>
            <person name="Sawicki J."/>
            <person name="Karawczyk K."/>
            <person name="Piernik-Szablinska J."/>
            <person name="Szczecinska M."/>
            <person name="Mazdziarz M."/>
        </authorList>
    </citation>
    <scope>NUCLEOTIDE SEQUENCE [LARGE SCALE GENOMIC DNA]</scope>
    <source>
        <strain evidence="1">Rf_01</strain>
        <tissue evidence="1">Aerial parts of the thallus</tissue>
    </source>
</reference>
<sequence>MVVGIRVDLDLALRFWRYLIRYLVHAVEEALSHPYLARLHDAQDETVCHALFDSDFEQPSIQEEKIRELIMMEALAFNPLPDGTR</sequence>
<protein>
    <submittedName>
        <fullName evidence="1">Uncharacterized protein</fullName>
    </submittedName>
</protein>
<dbReference type="AlphaFoldDB" id="A0ABD1ZJ52"/>
<dbReference type="EMBL" id="JBHFFA010000001">
    <property type="protein sequence ID" value="KAL2651481.1"/>
    <property type="molecule type" value="Genomic_DNA"/>
</dbReference>
<evidence type="ECO:0000313" key="1">
    <source>
        <dbReference type="EMBL" id="KAL2651481.1"/>
    </source>
</evidence>
<name>A0ABD1ZJ52_9MARC</name>
<keyword evidence="2" id="KW-1185">Reference proteome</keyword>
<dbReference type="Gene3D" id="1.10.510.10">
    <property type="entry name" value="Transferase(Phosphotransferase) domain 1"/>
    <property type="match status" value="1"/>
</dbReference>
<accession>A0ABD1ZJ52</accession>
<gene>
    <name evidence="1" type="ORF">R1flu_019609</name>
</gene>
<proteinExistence type="predicted"/>
<comment type="caution">
    <text evidence="1">The sequence shown here is derived from an EMBL/GenBank/DDBJ whole genome shotgun (WGS) entry which is preliminary data.</text>
</comment>
<dbReference type="Gene3D" id="3.30.200.20">
    <property type="entry name" value="Phosphorylase Kinase, domain 1"/>
    <property type="match status" value="1"/>
</dbReference>
<dbReference type="Proteomes" id="UP001605036">
    <property type="component" value="Unassembled WGS sequence"/>
</dbReference>
<evidence type="ECO:0000313" key="2">
    <source>
        <dbReference type="Proteomes" id="UP001605036"/>
    </source>
</evidence>
<organism evidence="1 2">
    <name type="scientific">Riccia fluitans</name>
    <dbReference type="NCBI Taxonomy" id="41844"/>
    <lineage>
        <taxon>Eukaryota</taxon>
        <taxon>Viridiplantae</taxon>
        <taxon>Streptophyta</taxon>
        <taxon>Embryophyta</taxon>
        <taxon>Marchantiophyta</taxon>
        <taxon>Marchantiopsida</taxon>
        <taxon>Marchantiidae</taxon>
        <taxon>Marchantiales</taxon>
        <taxon>Ricciaceae</taxon>
        <taxon>Riccia</taxon>
    </lineage>
</organism>